<gene>
    <name evidence="4" type="ORF">EVB03_02640</name>
</gene>
<keyword evidence="2" id="KW-0560">Oxidoreductase</keyword>
<protein>
    <submittedName>
        <fullName evidence="4">Aldehyde dehydrogenase family protein</fullName>
    </submittedName>
</protein>
<dbReference type="GO" id="GO:0016620">
    <property type="term" value="F:oxidoreductase activity, acting on the aldehyde or oxo group of donors, NAD or NADP as acceptor"/>
    <property type="evidence" value="ECO:0007669"/>
    <property type="project" value="InterPro"/>
</dbReference>
<dbReference type="InterPro" id="IPR016162">
    <property type="entry name" value="Ald_DH_N"/>
</dbReference>
<reference evidence="4 5" key="1">
    <citation type="submission" date="2019-02" db="EMBL/GenBank/DDBJ databases">
        <title>Prokaryotic population dynamics and viral predation in marine succession experiment using metagenomics: the confinement effect.</title>
        <authorList>
            <person name="Haro-Moreno J.M."/>
            <person name="Rodriguez-Valera F."/>
            <person name="Lopez-Perez M."/>
        </authorList>
    </citation>
    <scope>NUCLEOTIDE SEQUENCE [LARGE SCALE GENOMIC DNA]</scope>
    <source>
        <strain evidence="4">MED-G170</strain>
    </source>
</reference>
<sequence length="472" mass="50536">MKDLRKFYIDGQWIDPVQSNDLDVENPASEELVATISLGAEADVNHAVAAARRAFPGYSQMPVDERISLMEKLLQIYVDRYDEMAVAISIEMGAPISFATAAQADTGRGHINSAIEALKQFEFERQVGNTRIVKEAIGVCGFITPWNWPINQISCKVAPALATGCTMVLKPSEIAPISGYLFTEMMHQAGFPAGVYNMVNGDGPNVGAVIAGHSEVDMVSFTGSTRAGILVAKAAADTVKRVTQELGGKSPNIIFEDADLETAVTAGVNHMMGNTGQSCNAPSRMLVHSSVYDKAVVMAKEAAGNVAVDQPTKEGQHLGPLSSRVQFDKVQGLIEKGIEEGATLVAGGPGKPKGLETGYFVRPTVFANVTNEMTIAQEEIFGPVLSMIPFETEEQAIQIANDTPYGLAAYFSTTSEERAARVASQLRAGMVSINSASQDYTAPFGGYKQSGNGREWGEFGFDDFLEIKGITV</sequence>
<dbReference type="FunFam" id="3.40.605.10:FF:000007">
    <property type="entry name" value="NAD/NADP-dependent betaine aldehyde dehydrogenase"/>
    <property type="match status" value="1"/>
</dbReference>
<proteinExistence type="inferred from homology"/>
<dbReference type="AlphaFoldDB" id="A0A520MIU9"/>
<dbReference type="EMBL" id="SHBP01000002">
    <property type="protein sequence ID" value="RZO21140.1"/>
    <property type="molecule type" value="Genomic_DNA"/>
</dbReference>
<dbReference type="PANTHER" id="PTHR42804:SF1">
    <property type="entry name" value="ALDEHYDE DEHYDROGENASE-RELATED"/>
    <property type="match status" value="1"/>
</dbReference>
<dbReference type="Gene3D" id="3.40.605.10">
    <property type="entry name" value="Aldehyde Dehydrogenase, Chain A, domain 1"/>
    <property type="match status" value="1"/>
</dbReference>
<evidence type="ECO:0000313" key="4">
    <source>
        <dbReference type="EMBL" id="RZO21140.1"/>
    </source>
</evidence>
<accession>A0A520MIU9</accession>
<dbReference type="InterPro" id="IPR016161">
    <property type="entry name" value="Ald_DH/histidinol_DH"/>
</dbReference>
<dbReference type="SUPFAM" id="SSF53720">
    <property type="entry name" value="ALDH-like"/>
    <property type="match status" value="1"/>
</dbReference>
<dbReference type="CDD" id="cd07138">
    <property type="entry name" value="ALDH_CddD_SSP0762"/>
    <property type="match status" value="1"/>
</dbReference>
<organism evidence="4 5">
    <name type="scientific">SAR92 clade bacterium</name>
    <dbReference type="NCBI Taxonomy" id="2315479"/>
    <lineage>
        <taxon>Bacteria</taxon>
        <taxon>Pseudomonadati</taxon>
        <taxon>Pseudomonadota</taxon>
        <taxon>Gammaproteobacteria</taxon>
        <taxon>Cellvibrionales</taxon>
        <taxon>Porticoccaceae</taxon>
        <taxon>SAR92 clade</taxon>
    </lineage>
</organism>
<comment type="caution">
    <text evidence="4">The sequence shown here is derived from an EMBL/GenBank/DDBJ whole genome shotgun (WGS) entry which is preliminary data.</text>
</comment>
<evidence type="ECO:0000256" key="2">
    <source>
        <dbReference type="ARBA" id="ARBA00023002"/>
    </source>
</evidence>
<dbReference type="Gene3D" id="3.40.309.10">
    <property type="entry name" value="Aldehyde Dehydrogenase, Chain A, domain 2"/>
    <property type="match status" value="1"/>
</dbReference>
<name>A0A520MIU9_9GAMM</name>
<dbReference type="Pfam" id="PF00171">
    <property type="entry name" value="Aldedh"/>
    <property type="match status" value="1"/>
</dbReference>
<dbReference type="PANTHER" id="PTHR42804">
    <property type="entry name" value="ALDEHYDE DEHYDROGENASE"/>
    <property type="match status" value="1"/>
</dbReference>
<evidence type="ECO:0000259" key="3">
    <source>
        <dbReference type="Pfam" id="PF00171"/>
    </source>
</evidence>
<dbReference type="FunFam" id="3.40.309.10:FF:000012">
    <property type="entry name" value="Betaine aldehyde dehydrogenase"/>
    <property type="match status" value="1"/>
</dbReference>
<dbReference type="InterPro" id="IPR015590">
    <property type="entry name" value="Aldehyde_DH_dom"/>
</dbReference>
<feature type="domain" description="Aldehyde dehydrogenase" evidence="3">
    <location>
        <begin position="13"/>
        <end position="468"/>
    </location>
</feature>
<comment type="similarity">
    <text evidence="1">Belongs to the aldehyde dehydrogenase family.</text>
</comment>
<evidence type="ECO:0000256" key="1">
    <source>
        <dbReference type="ARBA" id="ARBA00009986"/>
    </source>
</evidence>
<dbReference type="Proteomes" id="UP000315889">
    <property type="component" value="Unassembled WGS sequence"/>
</dbReference>
<evidence type="ECO:0000313" key="5">
    <source>
        <dbReference type="Proteomes" id="UP000315889"/>
    </source>
</evidence>
<dbReference type="InterPro" id="IPR016163">
    <property type="entry name" value="Ald_DH_C"/>
</dbReference>